<protein>
    <submittedName>
        <fullName evidence="1">Uncharacterized protein</fullName>
    </submittedName>
</protein>
<comment type="caution">
    <text evidence="1">The sequence shown here is derived from an EMBL/GenBank/DDBJ whole genome shotgun (WGS) entry which is preliminary data.</text>
</comment>
<proteinExistence type="predicted"/>
<sequence>MLRRCHIWKLWKEHCSSTIISTTVSHEWVLESRPGLEQNGPGNPRIMRRSIATSALMDKIFPELNKNSSEFKHKYDQVKRLEKLGRRLSMMAETFGEGILGLLQCSESDAAFLKISDPMFLKPTDHDFREFLSLLDRTQRGFIRKCSQSITPILKCILDGTLKETNLFPLERNQPEEILGMPKGSQSLLDALNTVL</sequence>
<evidence type="ECO:0000313" key="1">
    <source>
        <dbReference type="EMBL" id="PNP37192.1"/>
    </source>
</evidence>
<evidence type="ECO:0000313" key="2">
    <source>
        <dbReference type="Proteomes" id="UP000236546"/>
    </source>
</evidence>
<name>A0A2K0SV99_9HYPO</name>
<reference evidence="1 2" key="1">
    <citation type="submission" date="2017-02" db="EMBL/GenBank/DDBJ databases">
        <title>Genomes of Trichoderma spp. with biocontrol activity.</title>
        <authorList>
            <person name="Gardiner D."/>
            <person name="Kazan K."/>
            <person name="Vos C."/>
            <person name="Harvey P."/>
        </authorList>
    </citation>
    <scope>NUCLEOTIDE SEQUENCE [LARGE SCALE GENOMIC DNA]</scope>
    <source>
        <strain evidence="1 2">A5MH</strain>
    </source>
</reference>
<organism evidence="1 2">
    <name type="scientific">Trichoderma gamsii</name>
    <dbReference type="NCBI Taxonomy" id="398673"/>
    <lineage>
        <taxon>Eukaryota</taxon>
        <taxon>Fungi</taxon>
        <taxon>Dikarya</taxon>
        <taxon>Ascomycota</taxon>
        <taxon>Pezizomycotina</taxon>
        <taxon>Sordariomycetes</taxon>
        <taxon>Hypocreomycetidae</taxon>
        <taxon>Hypocreales</taxon>
        <taxon>Hypocreaceae</taxon>
        <taxon>Trichoderma</taxon>
    </lineage>
</organism>
<dbReference type="OrthoDB" id="67027at2759"/>
<dbReference type="Proteomes" id="UP000236546">
    <property type="component" value="Unassembled WGS sequence"/>
</dbReference>
<dbReference type="EMBL" id="MTYH01000190">
    <property type="protein sequence ID" value="PNP37192.1"/>
    <property type="molecule type" value="Genomic_DNA"/>
</dbReference>
<accession>A0A2K0SV99</accession>
<dbReference type="AlphaFoldDB" id="A0A2K0SV99"/>
<gene>
    <name evidence="1" type="ORF">TGAMA5MH_10909</name>
</gene>